<evidence type="ECO:0000256" key="3">
    <source>
        <dbReference type="ARBA" id="ARBA00022833"/>
    </source>
</evidence>
<feature type="compositionally biased region" description="Gly residues" evidence="4">
    <location>
        <begin position="47"/>
        <end position="56"/>
    </location>
</feature>
<dbReference type="InterPro" id="IPR007588">
    <property type="entry name" value="Znf_FLYWCH"/>
</dbReference>
<evidence type="ECO:0000256" key="4">
    <source>
        <dbReference type="SAM" id="MobiDB-lite"/>
    </source>
</evidence>
<proteinExistence type="predicted"/>
<evidence type="ECO:0000256" key="5">
    <source>
        <dbReference type="SAM" id="SignalP"/>
    </source>
</evidence>
<organism evidence="7 8">
    <name type="scientific">Meloidogyne enterolobii</name>
    <name type="common">Root-knot nematode worm</name>
    <name type="synonym">Meloidogyne mayaguensis</name>
    <dbReference type="NCBI Taxonomy" id="390850"/>
    <lineage>
        <taxon>Eukaryota</taxon>
        <taxon>Metazoa</taxon>
        <taxon>Ecdysozoa</taxon>
        <taxon>Nematoda</taxon>
        <taxon>Chromadorea</taxon>
        <taxon>Rhabditida</taxon>
        <taxon>Tylenchina</taxon>
        <taxon>Tylenchomorpha</taxon>
        <taxon>Tylenchoidea</taxon>
        <taxon>Meloidogynidae</taxon>
        <taxon>Meloidogyninae</taxon>
        <taxon>Meloidogyne</taxon>
    </lineage>
</organism>
<comment type="caution">
    <text evidence="7">The sequence shown here is derived from an EMBL/GenBank/DDBJ whole genome shotgun (WGS) entry which is preliminary data.</text>
</comment>
<sequence>MKLSIFLILYLFLTPHLVDSTNSDDETDEEHHFNPFQYRDCETSGTGTSGHGGTGTGSIPPSTEGYSQGMYSGTEHSQNLFDLNRGFGNNPFLNSPQHLQGNPSGQVPRNLLDFQLGYGNYPYQHQHTNPSGQESSQNWLNLDLTLGTNQSLYPTQRQHMNAEYPLGTNPSGQESSQNWLNLGLNPEMNTSNQTDGKFSIVKNKIGGRNLKYDGYIYKHYSHNDKKKTINWLCNKYRNGCKGKVVTKGVKFEKLKRLTEDELKELKIDIEELAKHTCVKKERIRNEELYIMKTKKGNNKLVWNGYEYNEERKLKNGNIHYICNKRKCGGRVIYEYAGDNYIPTTKHNPQYHNVGEVLGFDPQEMQEAINQSGEEYQRGHEGAQGGGIHI</sequence>
<name>A0A6V7WUG3_MELEN</name>
<dbReference type="Proteomes" id="UP000580250">
    <property type="component" value="Unassembled WGS sequence"/>
</dbReference>
<dbReference type="EMBL" id="CAJEWN010000822">
    <property type="protein sequence ID" value="CAD2190661.1"/>
    <property type="molecule type" value="Genomic_DNA"/>
</dbReference>
<accession>A0A6V7WUG3</accession>
<evidence type="ECO:0000259" key="6">
    <source>
        <dbReference type="Pfam" id="PF04500"/>
    </source>
</evidence>
<keyword evidence="3" id="KW-0862">Zinc</keyword>
<evidence type="ECO:0000313" key="8">
    <source>
        <dbReference type="Proteomes" id="UP000580250"/>
    </source>
</evidence>
<reference evidence="7 8" key="1">
    <citation type="submission" date="2020-08" db="EMBL/GenBank/DDBJ databases">
        <authorList>
            <person name="Koutsovoulos G."/>
            <person name="Danchin GJ E."/>
        </authorList>
    </citation>
    <scope>NUCLEOTIDE SEQUENCE [LARGE SCALE GENOMIC DNA]</scope>
</reference>
<keyword evidence="1" id="KW-0479">Metal-binding</keyword>
<dbReference type="Gene3D" id="2.20.25.240">
    <property type="match status" value="2"/>
</dbReference>
<evidence type="ECO:0000256" key="1">
    <source>
        <dbReference type="ARBA" id="ARBA00022723"/>
    </source>
</evidence>
<dbReference type="AlphaFoldDB" id="A0A6V7WUG3"/>
<feature type="signal peptide" evidence="5">
    <location>
        <begin position="1"/>
        <end position="20"/>
    </location>
</feature>
<dbReference type="Pfam" id="PF04500">
    <property type="entry name" value="FLYWCH"/>
    <property type="match status" value="2"/>
</dbReference>
<keyword evidence="5" id="KW-0732">Signal</keyword>
<feature type="domain" description="FLYWCH-type" evidence="6">
    <location>
        <begin position="291"/>
        <end position="347"/>
    </location>
</feature>
<keyword evidence="2" id="KW-0863">Zinc-finger</keyword>
<feature type="domain" description="FLYWCH-type" evidence="6">
    <location>
        <begin position="201"/>
        <end position="247"/>
    </location>
</feature>
<evidence type="ECO:0000256" key="2">
    <source>
        <dbReference type="ARBA" id="ARBA00022771"/>
    </source>
</evidence>
<gene>
    <name evidence="7" type="ORF">MENT_LOCUS43464</name>
</gene>
<protein>
    <recommendedName>
        <fullName evidence="6">FLYWCH-type domain-containing protein</fullName>
    </recommendedName>
</protein>
<feature type="region of interest" description="Disordered" evidence="4">
    <location>
        <begin position="37"/>
        <end position="58"/>
    </location>
</feature>
<evidence type="ECO:0000313" key="7">
    <source>
        <dbReference type="EMBL" id="CAD2190661.1"/>
    </source>
</evidence>
<dbReference type="GO" id="GO:0008270">
    <property type="term" value="F:zinc ion binding"/>
    <property type="evidence" value="ECO:0007669"/>
    <property type="project" value="UniProtKB-KW"/>
</dbReference>
<feature type="chain" id="PRO_5027646745" description="FLYWCH-type domain-containing protein" evidence="5">
    <location>
        <begin position="21"/>
        <end position="389"/>
    </location>
</feature>